<evidence type="ECO:0000256" key="12">
    <source>
        <dbReference type="PIRSR" id="PIRSR500134-2"/>
    </source>
</evidence>
<dbReference type="Gene3D" id="3.40.50.720">
    <property type="entry name" value="NAD(P)-binding Rossmann-like Domain"/>
    <property type="match status" value="2"/>
</dbReference>
<evidence type="ECO:0000256" key="7">
    <source>
        <dbReference type="ARBA" id="ARBA00023027"/>
    </source>
</evidence>
<dbReference type="STRING" id="1577792.QX51_06385"/>
<comment type="function">
    <text evidence="9">Catalyzes the formation of UDP-glucuronic acid which is required for capsular hyaluronic acid synthesis.</text>
</comment>
<feature type="binding site" evidence="12">
    <location>
        <position position="250"/>
    </location>
    <ligand>
        <name>substrate</name>
    </ligand>
</feature>
<feature type="binding site" evidence="12">
    <location>
        <begin position="142"/>
        <end position="145"/>
    </location>
    <ligand>
        <name>substrate</name>
    </ligand>
</feature>
<dbReference type="RefSeq" id="WP_039679068.1">
    <property type="nucleotide sequence ID" value="NZ_JWHR01000064.1"/>
</dbReference>
<feature type="binding site" evidence="13">
    <location>
        <position position="256"/>
    </location>
    <ligand>
        <name>NAD(+)</name>
        <dbReference type="ChEBI" id="CHEBI:57540"/>
    </ligand>
</feature>
<dbReference type="Gene3D" id="1.10.1040.10">
    <property type="entry name" value="N-(1-d-carboxylethyl)-l-norvaline Dehydrogenase, domain 2"/>
    <property type="match status" value="1"/>
</dbReference>
<dbReference type="InterPro" id="IPR001732">
    <property type="entry name" value="UDP-Glc/GDP-Man_DH_N"/>
</dbReference>
<evidence type="ECO:0000256" key="13">
    <source>
        <dbReference type="PIRSR" id="PIRSR500134-3"/>
    </source>
</evidence>
<feature type="binding site" evidence="13">
    <location>
        <position position="29"/>
    </location>
    <ligand>
        <name>NAD(+)</name>
        <dbReference type="ChEBI" id="CHEBI:57540"/>
    </ligand>
</feature>
<dbReference type="InterPro" id="IPR013328">
    <property type="entry name" value="6PGD_dom2"/>
</dbReference>
<keyword evidence="5" id="KW-0972">Capsule biogenesis/degradation</keyword>
<evidence type="ECO:0000313" key="15">
    <source>
        <dbReference type="EMBL" id="KHS57786.1"/>
    </source>
</evidence>
<dbReference type="AlphaFoldDB" id="A0A0B3VLY8"/>
<evidence type="ECO:0000313" key="16">
    <source>
        <dbReference type="Proteomes" id="UP000031189"/>
    </source>
</evidence>
<protein>
    <recommendedName>
        <fullName evidence="4 10">UDP-glucose 6-dehydrogenase</fullName>
        <ecNumber evidence="3 10">1.1.1.22</ecNumber>
    </recommendedName>
</protein>
<accession>A0A0B3VLY8</accession>
<evidence type="ECO:0000259" key="14">
    <source>
        <dbReference type="SMART" id="SM00984"/>
    </source>
</evidence>
<feature type="binding site" evidence="13">
    <location>
        <position position="34"/>
    </location>
    <ligand>
        <name>NAD(+)</name>
        <dbReference type="ChEBI" id="CHEBI:57540"/>
    </ligand>
</feature>
<evidence type="ECO:0000256" key="6">
    <source>
        <dbReference type="ARBA" id="ARBA00023002"/>
    </source>
</evidence>
<comment type="caution">
    <text evidence="15">The sequence shown here is derived from an EMBL/GenBank/DDBJ whole genome shotgun (WGS) entry which is preliminary data.</text>
</comment>
<dbReference type="OrthoDB" id="9803238at2"/>
<feature type="binding site" evidence="12">
    <location>
        <position position="388"/>
    </location>
    <ligand>
        <name>substrate</name>
    </ligand>
</feature>
<dbReference type="InterPro" id="IPR028357">
    <property type="entry name" value="UDPglc_DH_bac"/>
</dbReference>
<feature type="binding site" evidence="13">
    <location>
        <position position="145"/>
    </location>
    <ligand>
        <name>NAD(+)</name>
        <dbReference type="ChEBI" id="CHEBI:57540"/>
    </ligand>
</feature>
<dbReference type="Pfam" id="PF03721">
    <property type="entry name" value="UDPG_MGDP_dh_N"/>
    <property type="match status" value="1"/>
</dbReference>
<feature type="binding site" evidence="12">
    <location>
        <begin position="242"/>
        <end position="246"/>
    </location>
    <ligand>
        <name>substrate</name>
    </ligand>
</feature>
<dbReference type="SUPFAM" id="SSF52413">
    <property type="entry name" value="UDP-glucose/GDP-mannose dehydrogenase C-terminal domain"/>
    <property type="match status" value="1"/>
</dbReference>
<dbReference type="InterPro" id="IPR014027">
    <property type="entry name" value="UDP-Glc/GDP-Man_DH_C"/>
</dbReference>
<dbReference type="FunFam" id="3.40.50.720:FF:000400">
    <property type="entry name" value="UDP-glucose 6-dehydrogenase"/>
    <property type="match status" value="1"/>
</dbReference>
<organism evidence="15 16">
    <name type="scientific">Terrisporobacter othiniensis</name>
    <dbReference type="NCBI Taxonomy" id="1577792"/>
    <lineage>
        <taxon>Bacteria</taxon>
        <taxon>Bacillati</taxon>
        <taxon>Bacillota</taxon>
        <taxon>Clostridia</taxon>
        <taxon>Peptostreptococcales</taxon>
        <taxon>Peptostreptococcaceae</taxon>
        <taxon>Terrisporobacter</taxon>
    </lineage>
</organism>
<evidence type="ECO:0000256" key="11">
    <source>
        <dbReference type="PIRSR" id="PIRSR500134-1"/>
    </source>
</evidence>
<keyword evidence="6 10" id="KW-0560">Oxidoreductase</keyword>
<dbReference type="InterPro" id="IPR036220">
    <property type="entry name" value="UDP-Glc/GDP-Man_DH_C_sf"/>
</dbReference>
<feature type="binding site" evidence="12">
    <location>
        <position position="197"/>
    </location>
    <ligand>
        <name>substrate</name>
    </ligand>
</feature>
<feature type="binding site" evidence="12">
    <location>
        <position position="306"/>
    </location>
    <ligand>
        <name>substrate</name>
    </ligand>
</feature>
<evidence type="ECO:0000256" key="4">
    <source>
        <dbReference type="ARBA" id="ARBA00015132"/>
    </source>
</evidence>
<dbReference type="GO" id="GO:0003979">
    <property type="term" value="F:UDP-glucose 6-dehydrogenase activity"/>
    <property type="evidence" value="ECO:0007669"/>
    <property type="project" value="UniProtKB-EC"/>
</dbReference>
<dbReference type="Proteomes" id="UP000031189">
    <property type="component" value="Unassembled WGS sequence"/>
</dbReference>
<proteinExistence type="inferred from homology"/>
<comment type="pathway">
    <text evidence="1">Nucleotide-sugar biosynthesis; UDP-alpha-D-glucuronate biosynthesis; UDP-alpha-D-glucuronate from UDP-alpha-D-glucose: step 1/1.</text>
</comment>
<comment type="catalytic activity">
    <reaction evidence="8 10">
        <text>UDP-alpha-D-glucose + 2 NAD(+) + H2O = UDP-alpha-D-glucuronate + 2 NADH + 3 H(+)</text>
        <dbReference type="Rhea" id="RHEA:23596"/>
        <dbReference type="ChEBI" id="CHEBI:15377"/>
        <dbReference type="ChEBI" id="CHEBI:15378"/>
        <dbReference type="ChEBI" id="CHEBI:57540"/>
        <dbReference type="ChEBI" id="CHEBI:57945"/>
        <dbReference type="ChEBI" id="CHEBI:58052"/>
        <dbReference type="ChEBI" id="CHEBI:58885"/>
        <dbReference type="EC" id="1.1.1.22"/>
    </reaction>
</comment>
<dbReference type="GO" id="GO:0051287">
    <property type="term" value="F:NAD binding"/>
    <property type="evidence" value="ECO:0007669"/>
    <property type="project" value="InterPro"/>
</dbReference>
<dbReference type="SUPFAM" id="SSF51735">
    <property type="entry name" value="NAD(P)-binding Rossmann-fold domains"/>
    <property type="match status" value="1"/>
</dbReference>
<name>A0A0B3VLY8_9FIRM</name>
<feature type="binding site" evidence="13">
    <location>
        <position position="118"/>
    </location>
    <ligand>
        <name>NAD(+)</name>
        <dbReference type="ChEBI" id="CHEBI:57540"/>
    </ligand>
</feature>
<feature type="active site" description="Nucleophile" evidence="11">
    <location>
        <position position="253"/>
    </location>
</feature>
<feature type="binding site" evidence="13">
    <location>
        <position position="314"/>
    </location>
    <ligand>
        <name>NAD(+)</name>
        <dbReference type="ChEBI" id="CHEBI:57540"/>
    </ligand>
</feature>
<dbReference type="PANTHER" id="PTHR43750:SF2">
    <property type="entry name" value="UDP-GLUCOSE 6-DEHYDROGENASE"/>
    <property type="match status" value="1"/>
</dbReference>
<dbReference type="InterPro" id="IPR014026">
    <property type="entry name" value="UDP-Glc/GDP-Man_DH_dimer"/>
</dbReference>
<evidence type="ECO:0000256" key="9">
    <source>
        <dbReference type="ARBA" id="ARBA00055655"/>
    </source>
</evidence>
<evidence type="ECO:0000256" key="1">
    <source>
        <dbReference type="ARBA" id="ARBA00004701"/>
    </source>
</evidence>
<feature type="domain" description="UDP-glucose/GDP-mannose dehydrogenase C-terminal" evidence="14">
    <location>
        <begin position="300"/>
        <end position="387"/>
    </location>
</feature>
<comment type="similarity">
    <text evidence="2 10">Belongs to the UDP-glucose/GDP-mannose dehydrogenase family.</text>
</comment>
<dbReference type="GO" id="GO:0006065">
    <property type="term" value="P:UDP-glucuronate biosynthetic process"/>
    <property type="evidence" value="ECO:0007669"/>
    <property type="project" value="UniProtKB-UniPathway"/>
</dbReference>
<dbReference type="NCBIfam" id="TIGR03026">
    <property type="entry name" value="NDP-sugDHase"/>
    <property type="match status" value="1"/>
</dbReference>
<keyword evidence="16" id="KW-1185">Reference proteome</keyword>
<dbReference type="SUPFAM" id="SSF48179">
    <property type="entry name" value="6-phosphogluconate dehydrogenase C-terminal domain-like"/>
    <property type="match status" value="1"/>
</dbReference>
<evidence type="ECO:0000256" key="10">
    <source>
        <dbReference type="PIRNR" id="PIRNR000124"/>
    </source>
</evidence>
<dbReference type="InterPro" id="IPR008927">
    <property type="entry name" value="6-PGluconate_DH-like_C_sf"/>
</dbReference>
<dbReference type="InterPro" id="IPR036291">
    <property type="entry name" value="NAD(P)-bd_dom_sf"/>
</dbReference>
<dbReference type="EC" id="1.1.1.22" evidence="3 10"/>
<reference evidence="15 16" key="1">
    <citation type="submission" date="2014-12" db="EMBL/GenBank/DDBJ databases">
        <title>Draft genome sequence of Terrisporobacter sp. 08-306576, isolated from the blood culture of a bacteremia patient.</title>
        <authorList>
            <person name="Lund L.C."/>
            <person name="Sydenham T.V."/>
            <person name="Hogh S.V."/>
            <person name="Skov M.N."/>
            <person name="Kemp M."/>
            <person name="Justesen U.S."/>
        </authorList>
    </citation>
    <scope>NUCLEOTIDE SEQUENCE [LARGE SCALE GENOMIC DNA]</scope>
    <source>
        <strain evidence="15 16">08-306576</strain>
    </source>
</reference>
<sequence>MKIAIAGTGYVGLSNAILLAQHNEVVAVDIIQEKVDMINNKISPIVDAEIEDYLANKELNLVATTDAFKAYKDAEFVIISTPTDYDPEKNYFNTRTVEAVIANVLSINPDATMVIKSTVPVGYTEKVRAMFETENIIFSPEFLREGKALYDNLYPSRIIVGEQSERAEKFASLLKQGAIKEEIPVLFTHSTEAEAVKLFSNTYLALRVAYFNELDTYAELRGLDTKQIIEGVGLDPRIGGHYNNPSFGYGGYCLPKDTKQLRANYKDVPNNIIGAIVDANRTRKDHIADQIIKRNPKVVGINRLTMKTGSDNFRASSIQGIMKRIKAKGIEVVVYEPVLQEETFFNSRVIRDFDEFKSISDVIVSNRLSEDLYDVEEKVYTRDLFKRD</sequence>
<evidence type="ECO:0000256" key="2">
    <source>
        <dbReference type="ARBA" id="ARBA00006601"/>
    </source>
</evidence>
<keyword evidence="7 10" id="KW-0520">NAD</keyword>
<feature type="binding site" evidence="12">
    <location>
        <position position="307"/>
    </location>
    <ligand>
        <name>substrate</name>
    </ligand>
</feature>
<dbReference type="PIRSF" id="PIRSF500134">
    <property type="entry name" value="UDPglc_DH_bac"/>
    <property type="match status" value="1"/>
</dbReference>
<dbReference type="UniPathway" id="UPA00038">
    <property type="reaction ID" value="UER00491"/>
</dbReference>
<gene>
    <name evidence="15" type="ORF">QX51_06385</name>
</gene>
<evidence type="ECO:0000256" key="8">
    <source>
        <dbReference type="ARBA" id="ARBA00047473"/>
    </source>
</evidence>
<dbReference type="PIRSF" id="PIRSF000124">
    <property type="entry name" value="UDPglc_GDPman_dh"/>
    <property type="match status" value="1"/>
</dbReference>
<dbReference type="GO" id="GO:0000271">
    <property type="term" value="P:polysaccharide biosynthetic process"/>
    <property type="evidence" value="ECO:0007669"/>
    <property type="project" value="InterPro"/>
</dbReference>
<dbReference type="InterPro" id="IPR017476">
    <property type="entry name" value="UDP-Glc/GDP-Man"/>
</dbReference>
<dbReference type="PANTHER" id="PTHR43750">
    <property type="entry name" value="UDP-GLUCOSE 6-DEHYDROGENASE TUAD"/>
    <property type="match status" value="1"/>
</dbReference>
<evidence type="ECO:0000256" key="5">
    <source>
        <dbReference type="ARBA" id="ARBA00022903"/>
    </source>
</evidence>
<dbReference type="Pfam" id="PF00984">
    <property type="entry name" value="UDPG_MGDP_dh"/>
    <property type="match status" value="1"/>
</dbReference>
<dbReference type="SMART" id="SM00984">
    <property type="entry name" value="UDPG_MGDP_dh_C"/>
    <property type="match status" value="1"/>
</dbReference>
<feature type="binding site" evidence="13">
    <location>
        <position position="83"/>
    </location>
    <ligand>
        <name>NAD(+)</name>
        <dbReference type="ChEBI" id="CHEBI:57540"/>
    </ligand>
</feature>
<dbReference type="EMBL" id="JWHR01000064">
    <property type="protein sequence ID" value="KHS57786.1"/>
    <property type="molecule type" value="Genomic_DNA"/>
</dbReference>
<evidence type="ECO:0000256" key="3">
    <source>
        <dbReference type="ARBA" id="ARBA00012954"/>
    </source>
</evidence>